<gene>
    <name evidence="1" type="ORF">K933_00237</name>
</gene>
<comment type="caution">
    <text evidence="1">The sequence shown here is derived from an EMBL/GenBank/DDBJ whole genome shotgun (WGS) entry which is preliminary data.</text>
</comment>
<reference evidence="1 2" key="1">
    <citation type="journal article" date="2013" name="Genome Announc.">
        <title>Draft Genome Sequence of 'Candidatus Halobonum tyrrellensis' Strain G22, Isolated from the Hypersaline Waters of Lake Tyrrell, Australia.</title>
        <authorList>
            <person name="Ugalde J.A."/>
            <person name="Narasingarao P."/>
            <person name="Kuo S."/>
            <person name="Podell S."/>
            <person name="Allen E.E."/>
        </authorList>
    </citation>
    <scope>NUCLEOTIDE SEQUENCE [LARGE SCALE GENOMIC DNA]</scope>
    <source>
        <strain evidence="1 2">G22</strain>
    </source>
</reference>
<dbReference type="Pfam" id="PF09997">
    <property type="entry name" value="DUF2238"/>
    <property type="match status" value="1"/>
</dbReference>
<dbReference type="RefSeq" id="WP_023392648.1">
    <property type="nucleotide sequence ID" value="NZ_ASGZ01000002.1"/>
</dbReference>
<proteinExistence type="predicted"/>
<dbReference type="Proteomes" id="UP000017840">
    <property type="component" value="Unassembled WGS sequence"/>
</dbReference>
<dbReference type="OrthoDB" id="313603at2157"/>
<dbReference type="eggNOG" id="arCOG04662">
    <property type="taxonomic scope" value="Archaea"/>
</dbReference>
<sequence>MLTTEDTECGLRAALVAVCLAGLRDRNPGAVANGLITLACSYLPGFVERRYDVEFRPWQRLYVEGGMLAHAVGMLGPYDDVPWWDHLTHTLSATMLGGAVHVVARRRGRDPRPLVVGTVAVGGVVWELGEYAVHAASRRVGLDPLLVSYGPLDTALDVVFDLVGASLVVRFGDRLLGNLTGRDDSAGRPDRKE</sequence>
<evidence type="ECO:0000313" key="1">
    <source>
        <dbReference type="EMBL" id="ESP89944.1"/>
    </source>
</evidence>
<keyword evidence="2" id="KW-1185">Reference proteome</keyword>
<organism evidence="1 2">
    <name type="scientific">Candidatus Halobonum tyrrellensis G22</name>
    <dbReference type="NCBI Taxonomy" id="1324957"/>
    <lineage>
        <taxon>Archaea</taxon>
        <taxon>Methanobacteriati</taxon>
        <taxon>Methanobacteriota</taxon>
        <taxon>Stenosarchaea group</taxon>
        <taxon>Halobacteria</taxon>
        <taxon>Halobacteriales</taxon>
        <taxon>Haloferacaceae</taxon>
        <taxon>Candidatus Halobonum</taxon>
    </lineage>
</organism>
<dbReference type="InterPro" id="IPR014509">
    <property type="entry name" value="YjdF-like"/>
</dbReference>
<dbReference type="STRING" id="1324957.K933_00237"/>
<accession>V4HPV6</accession>
<name>V4HPV6_9EURY</name>
<evidence type="ECO:0000313" key="2">
    <source>
        <dbReference type="Proteomes" id="UP000017840"/>
    </source>
</evidence>
<dbReference type="AlphaFoldDB" id="V4HPV6"/>
<dbReference type="EMBL" id="ASGZ01000002">
    <property type="protein sequence ID" value="ESP89944.1"/>
    <property type="molecule type" value="Genomic_DNA"/>
</dbReference>
<protein>
    <submittedName>
        <fullName evidence="1">Uncharacterized protein</fullName>
    </submittedName>
</protein>
<dbReference type="PATRIC" id="fig|1324957.4.peg.49"/>